<dbReference type="EMBL" id="JAQMWT010000446">
    <property type="protein sequence ID" value="KAJ8601158.1"/>
    <property type="molecule type" value="Genomic_DNA"/>
</dbReference>
<comment type="caution">
    <text evidence="3">The sequence shown here is derived from an EMBL/GenBank/DDBJ whole genome shotgun (WGS) entry which is preliminary data.</text>
</comment>
<protein>
    <recommendedName>
        <fullName evidence="2">Fungal lipase-type domain-containing protein</fullName>
    </recommendedName>
</protein>
<feature type="signal peptide" evidence="1">
    <location>
        <begin position="1"/>
        <end position="15"/>
    </location>
</feature>
<dbReference type="Proteomes" id="UP001230188">
    <property type="component" value="Unassembled WGS sequence"/>
</dbReference>
<dbReference type="SUPFAM" id="SSF53474">
    <property type="entry name" value="alpha/beta-Hydrolases"/>
    <property type="match status" value="1"/>
</dbReference>
<feature type="domain" description="Fungal lipase-type" evidence="2">
    <location>
        <begin position="74"/>
        <end position="210"/>
    </location>
</feature>
<organism evidence="3 4">
    <name type="scientific">Chrysophaeum taylorii</name>
    <dbReference type="NCBI Taxonomy" id="2483200"/>
    <lineage>
        <taxon>Eukaryota</taxon>
        <taxon>Sar</taxon>
        <taxon>Stramenopiles</taxon>
        <taxon>Ochrophyta</taxon>
        <taxon>Pelagophyceae</taxon>
        <taxon>Pelagomonadales</taxon>
        <taxon>Pelagomonadaceae</taxon>
        <taxon>Chrysophaeum</taxon>
    </lineage>
</organism>
<dbReference type="Pfam" id="PF01764">
    <property type="entry name" value="Lipase_3"/>
    <property type="match status" value="1"/>
</dbReference>
<dbReference type="Gene3D" id="3.40.50.1820">
    <property type="entry name" value="alpha/beta hydrolase"/>
    <property type="match status" value="1"/>
</dbReference>
<sequence>MVFLGLMMMIGAAGAYDESTAIRALQLSEAAYCTGSVSENSSLPEGATVTAVVSQTTSGGRAIVGYDTFDETVFVAYRGSENVQNWIENIKFIKTYPYEGYPDVGVEQGFYDWYADLNDAGLLDAVKELASYSSNLKVTGHSAGAACATLLATDVSLGLALTDFDLVSATTFGSPRVGQSDFADLYATFKHTSLRVTHYHDIVPHLPPEDMTFHHVATEVFYNEANSAYKVCDGSGEDNSCSNACADTFSCTSVDDHLYYINITLGVDGCPSSNRPKIFFHPRAAQKPE</sequence>
<accession>A0AAD7UAS3</accession>
<dbReference type="PANTHER" id="PTHR45856:SF25">
    <property type="entry name" value="FUNGAL LIPASE-LIKE DOMAIN-CONTAINING PROTEIN"/>
    <property type="match status" value="1"/>
</dbReference>
<name>A0AAD7UAS3_9STRA</name>
<dbReference type="PANTHER" id="PTHR45856">
    <property type="entry name" value="ALPHA/BETA-HYDROLASES SUPERFAMILY PROTEIN"/>
    <property type="match status" value="1"/>
</dbReference>
<keyword evidence="4" id="KW-1185">Reference proteome</keyword>
<dbReference type="AlphaFoldDB" id="A0AAD7UAS3"/>
<gene>
    <name evidence="3" type="ORF">CTAYLR_008273</name>
</gene>
<dbReference type="CDD" id="cd00519">
    <property type="entry name" value="Lipase_3"/>
    <property type="match status" value="1"/>
</dbReference>
<proteinExistence type="predicted"/>
<evidence type="ECO:0000313" key="4">
    <source>
        <dbReference type="Proteomes" id="UP001230188"/>
    </source>
</evidence>
<evidence type="ECO:0000313" key="3">
    <source>
        <dbReference type="EMBL" id="KAJ8601158.1"/>
    </source>
</evidence>
<dbReference type="InterPro" id="IPR051218">
    <property type="entry name" value="Sec_MonoDiacylglyc_Lipase"/>
</dbReference>
<evidence type="ECO:0000256" key="1">
    <source>
        <dbReference type="SAM" id="SignalP"/>
    </source>
</evidence>
<reference evidence="3" key="1">
    <citation type="submission" date="2023-01" db="EMBL/GenBank/DDBJ databases">
        <title>Metagenome sequencing of chrysophaentin producing Chrysophaeum taylorii.</title>
        <authorList>
            <person name="Davison J."/>
            <person name="Bewley C."/>
        </authorList>
    </citation>
    <scope>NUCLEOTIDE SEQUENCE</scope>
    <source>
        <strain evidence="3">NIES-1699</strain>
    </source>
</reference>
<evidence type="ECO:0000259" key="2">
    <source>
        <dbReference type="Pfam" id="PF01764"/>
    </source>
</evidence>
<dbReference type="InterPro" id="IPR029058">
    <property type="entry name" value="AB_hydrolase_fold"/>
</dbReference>
<dbReference type="GO" id="GO:0006629">
    <property type="term" value="P:lipid metabolic process"/>
    <property type="evidence" value="ECO:0007669"/>
    <property type="project" value="InterPro"/>
</dbReference>
<feature type="chain" id="PRO_5042089026" description="Fungal lipase-type domain-containing protein" evidence="1">
    <location>
        <begin position="16"/>
        <end position="289"/>
    </location>
</feature>
<dbReference type="InterPro" id="IPR002921">
    <property type="entry name" value="Fungal_lipase-type"/>
</dbReference>
<keyword evidence="1" id="KW-0732">Signal</keyword>